<proteinExistence type="predicted"/>
<feature type="compositionally biased region" description="Pro residues" evidence="1">
    <location>
        <begin position="80"/>
        <end position="96"/>
    </location>
</feature>
<dbReference type="EMBL" id="CP002770">
    <property type="protein sequence ID" value="AEG13730.1"/>
    <property type="molecule type" value="Genomic_DNA"/>
</dbReference>
<accession>A0AAU8P9E2</accession>
<feature type="region of interest" description="Disordered" evidence="1">
    <location>
        <begin position="77"/>
        <end position="96"/>
    </location>
</feature>
<dbReference type="Proteomes" id="UP000009229">
    <property type="component" value="Chromosome"/>
</dbReference>
<organism evidence="2 3">
    <name type="scientific">Desulfofundulus kuznetsovii (strain DSM 6115 / VKM B-1805 / 17)</name>
    <name type="common">Desulfotomaculum kuznetsovii</name>
    <dbReference type="NCBI Taxonomy" id="760568"/>
    <lineage>
        <taxon>Bacteria</taxon>
        <taxon>Bacillati</taxon>
        <taxon>Bacillota</taxon>
        <taxon>Clostridia</taxon>
        <taxon>Eubacteriales</taxon>
        <taxon>Peptococcaceae</taxon>
        <taxon>Desulfofundulus</taxon>
    </lineage>
</organism>
<name>A0AAU8P9E2_DESK7</name>
<feature type="region of interest" description="Disordered" evidence="1">
    <location>
        <begin position="130"/>
        <end position="183"/>
    </location>
</feature>
<protein>
    <submittedName>
        <fullName evidence="2">Uncharacterized protein</fullName>
    </submittedName>
</protein>
<evidence type="ECO:0000313" key="2">
    <source>
        <dbReference type="EMBL" id="AEG13730.1"/>
    </source>
</evidence>
<dbReference type="KEGG" id="dku:Desku_0082"/>
<sequence>MAEEKAAGHNLEHILFSLLDYQSKQGATHDDTMLMLGLLNLLGIVSLMNKQMGGVVSRAVMADPNPMLNTLLQMMGGMPGGPPPGQPPTPEQNAPPLPLNPALLMALMNQQPGQGPDPAVLLSLLGSMMGAQGAPPRRPPPAVPATMDAKKTVSPSASPPAGGGEVKQKVVKWGSHLEKEKRA</sequence>
<evidence type="ECO:0000313" key="3">
    <source>
        <dbReference type="Proteomes" id="UP000009229"/>
    </source>
</evidence>
<dbReference type="RefSeq" id="WP_013821245.1">
    <property type="nucleotide sequence ID" value="NC_015573.1"/>
</dbReference>
<keyword evidence="3" id="KW-1185">Reference proteome</keyword>
<reference evidence="3" key="1">
    <citation type="submission" date="2011-05" db="EMBL/GenBank/DDBJ databases">
        <title>Complete sequence of Desulfotomaculum kuznetsovii DSM 6115.</title>
        <authorList>
            <person name="Lucas S."/>
            <person name="Han J."/>
            <person name="Lapidus A."/>
            <person name="Cheng J.-F."/>
            <person name="Goodwin L."/>
            <person name="Pitluck S."/>
            <person name="Peters L."/>
            <person name="Mikhailova N."/>
            <person name="Lu M."/>
            <person name="Saunders E."/>
            <person name="Han C."/>
            <person name="Tapia R."/>
            <person name="Land M."/>
            <person name="Hauser L."/>
            <person name="Kyrpides N."/>
            <person name="Ivanova N."/>
            <person name="Pagani I."/>
            <person name="Nazina T."/>
            <person name="Ivanova A."/>
            <person name="Parshina S."/>
            <person name="Kuever J."/>
            <person name="Muyzer G."/>
            <person name="Plugge C."/>
            <person name="Stams A."/>
            <person name="Woyke T."/>
        </authorList>
    </citation>
    <scope>NUCLEOTIDE SEQUENCE [LARGE SCALE GENOMIC DNA]</scope>
    <source>
        <strain evidence="3">DSM 6115 / VKM B-1805 / 17</strain>
    </source>
</reference>
<evidence type="ECO:0000256" key="1">
    <source>
        <dbReference type="SAM" id="MobiDB-lite"/>
    </source>
</evidence>
<dbReference type="AlphaFoldDB" id="A0AAU8P9E2"/>
<gene>
    <name evidence="2" type="ordered locus">Desku_0082</name>
</gene>